<accession>A0A498JCB2</accession>
<dbReference type="EMBL" id="RDQH01000333">
    <property type="protein sequence ID" value="RXH93439.1"/>
    <property type="molecule type" value="Genomic_DNA"/>
</dbReference>
<evidence type="ECO:0000313" key="2">
    <source>
        <dbReference type="Proteomes" id="UP000290289"/>
    </source>
</evidence>
<proteinExistence type="predicted"/>
<organism evidence="1 2">
    <name type="scientific">Malus domestica</name>
    <name type="common">Apple</name>
    <name type="synonym">Pyrus malus</name>
    <dbReference type="NCBI Taxonomy" id="3750"/>
    <lineage>
        <taxon>Eukaryota</taxon>
        <taxon>Viridiplantae</taxon>
        <taxon>Streptophyta</taxon>
        <taxon>Embryophyta</taxon>
        <taxon>Tracheophyta</taxon>
        <taxon>Spermatophyta</taxon>
        <taxon>Magnoliopsida</taxon>
        <taxon>eudicotyledons</taxon>
        <taxon>Gunneridae</taxon>
        <taxon>Pentapetalae</taxon>
        <taxon>rosids</taxon>
        <taxon>fabids</taxon>
        <taxon>Rosales</taxon>
        <taxon>Rosaceae</taxon>
        <taxon>Amygdaloideae</taxon>
        <taxon>Maleae</taxon>
        <taxon>Malus</taxon>
    </lineage>
</organism>
<sequence length="81" mass="9218">MVLLMAGYVWWGWRNREMRWTFGIGDLCSGIGPLLKLAVPSCLLIRLDLLSMVENLQLANQELSIMIDLINIVETNDVVIE</sequence>
<name>A0A498JCB2_MALDO</name>
<protein>
    <submittedName>
        <fullName evidence="1">Uncharacterized protein</fullName>
    </submittedName>
</protein>
<evidence type="ECO:0000313" key="1">
    <source>
        <dbReference type="EMBL" id="RXH93439.1"/>
    </source>
</evidence>
<dbReference type="Proteomes" id="UP000290289">
    <property type="component" value="Chromosome 7"/>
</dbReference>
<reference evidence="1 2" key="1">
    <citation type="submission" date="2018-10" db="EMBL/GenBank/DDBJ databases">
        <title>A high-quality apple genome assembly.</title>
        <authorList>
            <person name="Hu J."/>
        </authorList>
    </citation>
    <scope>NUCLEOTIDE SEQUENCE [LARGE SCALE GENOMIC DNA]</scope>
    <source>
        <strain evidence="2">cv. HFTH1</strain>
        <tissue evidence="1">Young leaf</tissue>
    </source>
</reference>
<keyword evidence="2" id="KW-1185">Reference proteome</keyword>
<gene>
    <name evidence="1" type="ORF">DVH24_014015</name>
</gene>
<dbReference type="AlphaFoldDB" id="A0A498JCB2"/>
<comment type="caution">
    <text evidence="1">The sequence shown here is derived from an EMBL/GenBank/DDBJ whole genome shotgun (WGS) entry which is preliminary data.</text>
</comment>